<gene>
    <name evidence="4" type="ORF">BJ508DRAFT_372488</name>
</gene>
<feature type="transmembrane region" description="Helical" evidence="2">
    <location>
        <begin position="143"/>
        <end position="164"/>
    </location>
</feature>
<feature type="compositionally biased region" description="Polar residues" evidence="1">
    <location>
        <begin position="62"/>
        <end position="93"/>
    </location>
</feature>
<keyword evidence="2" id="KW-0812">Transmembrane</keyword>
<keyword evidence="5" id="KW-1185">Reference proteome</keyword>
<sequence length="229" mass="25875">MRSPQILVLATFFFFLLGTYCLPPARRRSVSNEIAHILPVEASLAPFFRVYARTPADEPNKPQENPQNTAQPDKPQDTAQNPPQDSPQQPAQNPSQDPPQDKPQDTEDDKEQDSKKSKEQDENDKKVDSKPKPTKPILSTGKIVAIVAGSFAAVITGIVLYCCWKKRKNGSYKNEMSLWESRSNREVDRDGVDDHRKAIRDRPSLLRDILNSITGKERKDKRRATPGEK</sequence>
<evidence type="ECO:0000313" key="4">
    <source>
        <dbReference type="EMBL" id="RPA86736.1"/>
    </source>
</evidence>
<accession>A0A3N4IM20</accession>
<evidence type="ECO:0000256" key="3">
    <source>
        <dbReference type="SAM" id="SignalP"/>
    </source>
</evidence>
<keyword evidence="2" id="KW-0472">Membrane</keyword>
<feature type="chain" id="PRO_5018311338" description="Mid2 domain-containing protein" evidence="3">
    <location>
        <begin position="22"/>
        <end position="229"/>
    </location>
</feature>
<dbReference type="AlphaFoldDB" id="A0A3N4IM20"/>
<evidence type="ECO:0008006" key="6">
    <source>
        <dbReference type="Google" id="ProtNLM"/>
    </source>
</evidence>
<name>A0A3N4IM20_ASCIM</name>
<feature type="signal peptide" evidence="3">
    <location>
        <begin position="1"/>
        <end position="21"/>
    </location>
</feature>
<feature type="region of interest" description="Disordered" evidence="1">
    <location>
        <begin position="55"/>
        <end position="137"/>
    </location>
</feature>
<dbReference type="EMBL" id="ML119648">
    <property type="protein sequence ID" value="RPA86736.1"/>
    <property type="molecule type" value="Genomic_DNA"/>
</dbReference>
<evidence type="ECO:0000256" key="2">
    <source>
        <dbReference type="SAM" id="Phobius"/>
    </source>
</evidence>
<organism evidence="4 5">
    <name type="scientific">Ascobolus immersus RN42</name>
    <dbReference type="NCBI Taxonomy" id="1160509"/>
    <lineage>
        <taxon>Eukaryota</taxon>
        <taxon>Fungi</taxon>
        <taxon>Dikarya</taxon>
        <taxon>Ascomycota</taxon>
        <taxon>Pezizomycotina</taxon>
        <taxon>Pezizomycetes</taxon>
        <taxon>Pezizales</taxon>
        <taxon>Ascobolaceae</taxon>
        <taxon>Ascobolus</taxon>
    </lineage>
</organism>
<evidence type="ECO:0000313" key="5">
    <source>
        <dbReference type="Proteomes" id="UP000275078"/>
    </source>
</evidence>
<protein>
    <recommendedName>
        <fullName evidence="6">Mid2 domain-containing protein</fullName>
    </recommendedName>
</protein>
<feature type="compositionally biased region" description="Basic and acidic residues" evidence="1">
    <location>
        <begin position="215"/>
        <end position="229"/>
    </location>
</feature>
<dbReference type="Proteomes" id="UP000275078">
    <property type="component" value="Unassembled WGS sequence"/>
</dbReference>
<feature type="region of interest" description="Disordered" evidence="1">
    <location>
        <begin position="210"/>
        <end position="229"/>
    </location>
</feature>
<proteinExistence type="predicted"/>
<evidence type="ECO:0000256" key="1">
    <source>
        <dbReference type="SAM" id="MobiDB-lite"/>
    </source>
</evidence>
<keyword evidence="3" id="KW-0732">Signal</keyword>
<keyword evidence="2" id="KW-1133">Transmembrane helix</keyword>
<feature type="compositionally biased region" description="Basic and acidic residues" evidence="1">
    <location>
        <begin position="112"/>
        <end position="131"/>
    </location>
</feature>
<reference evidence="4 5" key="1">
    <citation type="journal article" date="2018" name="Nat. Ecol. Evol.">
        <title>Pezizomycetes genomes reveal the molecular basis of ectomycorrhizal truffle lifestyle.</title>
        <authorList>
            <person name="Murat C."/>
            <person name="Payen T."/>
            <person name="Noel B."/>
            <person name="Kuo A."/>
            <person name="Morin E."/>
            <person name="Chen J."/>
            <person name="Kohler A."/>
            <person name="Krizsan K."/>
            <person name="Balestrini R."/>
            <person name="Da Silva C."/>
            <person name="Montanini B."/>
            <person name="Hainaut M."/>
            <person name="Levati E."/>
            <person name="Barry K.W."/>
            <person name="Belfiori B."/>
            <person name="Cichocki N."/>
            <person name="Clum A."/>
            <person name="Dockter R.B."/>
            <person name="Fauchery L."/>
            <person name="Guy J."/>
            <person name="Iotti M."/>
            <person name="Le Tacon F."/>
            <person name="Lindquist E.A."/>
            <person name="Lipzen A."/>
            <person name="Malagnac F."/>
            <person name="Mello A."/>
            <person name="Molinier V."/>
            <person name="Miyauchi S."/>
            <person name="Poulain J."/>
            <person name="Riccioni C."/>
            <person name="Rubini A."/>
            <person name="Sitrit Y."/>
            <person name="Splivallo R."/>
            <person name="Traeger S."/>
            <person name="Wang M."/>
            <person name="Zifcakova L."/>
            <person name="Wipf D."/>
            <person name="Zambonelli A."/>
            <person name="Paolocci F."/>
            <person name="Nowrousian M."/>
            <person name="Ottonello S."/>
            <person name="Baldrian P."/>
            <person name="Spatafora J.W."/>
            <person name="Henrissat B."/>
            <person name="Nagy L.G."/>
            <person name="Aury J.M."/>
            <person name="Wincker P."/>
            <person name="Grigoriev I.V."/>
            <person name="Bonfante P."/>
            <person name="Martin F.M."/>
        </authorList>
    </citation>
    <scope>NUCLEOTIDE SEQUENCE [LARGE SCALE GENOMIC DNA]</scope>
    <source>
        <strain evidence="4 5">RN42</strain>
    </source>
</reference>